<dbReference type="InterPro" id="IPR029063">
    <property type="entry name" value="SAM-dependent_MTases_sf"/>
</dbReference>
<evidence type="ECO:0000313" key="7">
    <source>
        <dbReference type="Proteomes" id="UP000325577"/>
    </source>
</evidence>
<dbReference type="SUPFAM" id="SSF53335">
    <property type="entry name" value="S-adenosyl-L-methionine-dependent methyltransferases"/>
    <property type="match status" value="1"/>
</dbReference>
<dbReference type="Gene3D" id="3.40.50.150">
    <property type="entry name" value="Vaccinia Virus protein VP39"/>
    <property type="match status" value="1"/>
</dbReference>
<dbReference type="AlphaFoldDB" id="A0A5J5BXW3"/>
<dbReference type="Pfam" id="PF03492">
    <property type="entry name" value="Methyltransf_7"/>
    <property type="match status" value="1"/>
</dbReference>
<name>A0A5J5BXW3_9ASTE</name>
<comment type="similarity">
    <text evidence="1">Belongs to the methyltransferase superfamily. Type-7 methyltransferase family.</text>
</comment>
<evidence type="ECO:0000256" key="1">
    <source>
        <dbReference type="ARBA" id="ARBA00007967"/>
    </source>
</evidence>
<evidence type="ECO:0000256" key="3">
    <source>
        <dbReference type="ARBA" id="ARBA00022679"/>
    </source>
</evidence>
<dbReference type="GO" id="GO:0008168">
    <property type="term" value="F:methyltransferase activity"/>
    <property type="evidence" value="ECO:0007669"/>
    <property type="project" value="UniProtKB-KW"/>
</dbReference>
<dbReference type="Gene3D" id="1.10.1200.270">
    <property type="entry name" value="Methyltransferase, alpha-helical capping domain"/>
    <property type="match status" value="1"/>
</dbReference>
<keyword evidence="5" id="KW-0460">Magnesium</keyword>
<keyword evidence="4" id="KW-0479">Metal-binding</keyword>
<dbReference type="GO" id="GO:0046872">
    <property type="term" value="F:metal ion binding"/>
    <property type="evidence" value="ECO:0007669"/>
    <property type="project" value="UniProtKB-KW"/>
</dbReference>
<protein>
    <recommendedName>
        <fullName evidence="8">S-adenosylmethionine-dependent methyltransferase</fullName>
    </recommendedName>
</protein>
<proteinExistence type="inferred from homology"/>
<sequence>MPETFSMNGGDGPHSYTKNSCYQREVVDAAKDMIIGAIAEKLDIENPTLNCSNPIRIADLGCSVGPNTFIAMQNIIEAVEHKYQSLQLQNPPRSSPEFQVFFNDHASNDFNTLFISLPPSGGRQYFAAGVPGSFHGRLFPRATLHIAHSSYALHWLSMVPEEVVDRNSPAWNKGKVHYTGNETVLEAYSAQYKRDMEVFLSARAQEIVSGGLLLLLIPGCHDGVLPSETGTSMLFGLFGSCLMDMAKMGMISEEKVDSFNLPLYHTSPHELKESIETNGYFNIERMDFFTPHTPPDSPDCEILALHLRAAIEGLITEHFGTDQIIEELFERYAKKMEENLFVFDVKYRKEFVIFACLKRKNN</sequence>
<keyword evidence="7" id="KW-1185">Reference proteome</keyword>
<evidence type="ECO:0000256" key="2">
    <source>
        <dbReference type="ARBA" id="ARBA00022603"/>
    </source>
</evidence>
<dbReference type="InterPro" id="IPR042086">
    <property type="entry name" value="MeTrfase_capping"/>
</dbReference>
<keyword evidence="3" id="KW-0808">Transferase</keyword>
<accession>A0A5J5BXW3</accession>
<dbReference type="OrthoDB" id="1523883at2759"/>
<dbReference type="PANTHER" id="PTHR31009">
    <property type="entry name" value="S-ADENOSYL-L-METHIONINE:CARBOXYL METHYLTRANSFERASE FAMILY PROTEIN"/>
    <property type="match status" value="1"/>
</dbReference>
<evidence type="ECO:0008006" key="8">
    <source>
        <dbReference type="Google" id="ProtNLM"/>
    </source>
</evidence>
<evidence type="ECO:0000313" key="6">
    <source>
        <dbReference type="EMBL" id="KAA8547759.1"/>
    </source>
</evidence>
<keyword evidence="2" id="KW-0489">Methyltransferase</keyword>
<evidence type="ECO:0000256" key="5">
    <source>
        <dbReference type="ARBA" id="ARBA00022842"/>
    </source>
</evidence>
<dbReference type="Proteomes" id="UP000325577">
    <property type="component" value="Linkage Group LG1"/>
</dbReference>
<dbReference type="GO" id="GO:0032259">
    <property type="term" value="P:methylation"/>
    <property type="evidence" value="ECO:0007669"/>
    <property type="project" value="UniProtKB-KW"/>
</dbReference>
<gene>
    <name evidence="6" type="ORF">F0562_004188</name>
</gene>
<evidence type="ECO:0000256" key="4">
    <source>
        <dbReference type="ARBA" id="ARBA00022723"/>
    </source>
</evidence>
<reference evidence="6 7" key="1">
    <citation type="submission" date="2019-09" db="EMBL/GenBank/DDBJ databases">
        <title>A chromosome-level genome assembly of the Chinese tupelo Nyssa sinensis.</title>
        <authorList>
            <person name="Yang X."/>
            <person name="Kang M."/>
            <person name="Yang Y."/>
            <person name="Xiong H."/>
            <person name="Wang M."/>
            <person name="Zhang Z."/>
            <person name="Wang Z."/>
            <person name="Wu H."/>
            <person name="Ma T."/>
            <person name="Liu J."/>
            <person name="Xi Z."/>
        </authorList>
    </citation>
    <scope>NUCLEOTIDE SEQUENCE [LARGE SCALE GENOMIC DNA]</scope>
    <source>
        <strain evidence="6">J267</strain>
        <tissue evidence="6">Leaf</tissue>
    </source>
</reference>
<dbReference type="InterPro" id="IPR005299">
    <property type="entry name" value="MeTrfase_7"/>
</dbReference>
<dbReference type="EMBL" id="CM018032">
    <property type="protein sequence ID" value="KAA8547759.1"/>
    <property type="molecule type" value="Genomic_DNA"/>
</dbReference>
<organism evidence="6 7">
    <name type="scientific">Nyssa sinensis</name>
    <dbReference type="NCBI Taxonomy" id="561372"/>
    <lineage>
        <taxon>Eukaryota</taxon>
        <taxon>Viridiplantae</taxon>
        <taxon>Streptophyta</taxon>
        <taxon>Embryophyta</taxon>
        <taxon>Tracheophyta</taxon>
        <taxon>Spermatophyta</taxon>
        <taxon>Magnoliopsida</taxon>
        <taxon>eudicotyledons</taxon>
        <taxon>Gunneridae</taxon>
        <taxon>Pentapetalae</taxon>
        <taxon>asterids</taxon>
        <taxon>Cornales</taxon>
        <taxon>Nyssaceae</taxon>
        <taxon>Nyssa</taxon>
    </lineage>
</organism>